<dbReference type="Gene3D" id="3.30.160.70">
    <property type="entry name" value="Methylated DNA-protein cysteine methyltransferase domain"/>
    <property type="match status" value="1"/>
</dbReference>
<evidence type="ECO:0000256" key="7">
    <source>
        <dbReference type="ARBA" id="ARBA00023204"/>
    </source>
</evidence>
<dbReference type="InterPro" id="IPR036388">
    <property type="entry name" value="WH-like_DNA-bd_sf"/>
</dbReference>
<keyword evidence="6" id="KW-0227">DNA damage</keyword>
<comment type="caution">
    <text evidence="10">The sequence shown here is derived from an EMBL/GenBank/DDBJ whole genome shotgun (WGS) entry which is preliminary data.</text>
</comment>
<gene>
    <name evidence="10" type="ORF">B277_04727</name>
</gene>
<dbReference type="EMBL" id="ALWX01000016">
    <property type="protein sequence ID" value="EKA62034.1"/>
    <property type="molecule type" value="Genomic_DNA"/>
</dbReference>
<dbReference type="AlphaFoldDB" id="K1E035"/>
<name>K1E035_9MICO</name>
<evidence type="ECO:0000259" key="9">
    <source>
        <dbReference type="Pfam" id="PF01035"/>
    </source>
</evidence>
<dbReference type="FunFam" id="1.10.10.10:FF:000214">
    <property type="entry name" value="Methylated-DNA--protein-cysteine methyltransferase"/>
    <property type="match status" value="1"/>
</dbReference>
<dbReference type="SUPFAM" id="SSF53155">
    <property type="entry name" value="Methylated DNA-protein cysteine methyltransferase domain"/>
    <property type="match status" value="1"/>
</dbReference>
<dbReference type="Proteomes" id="UP000004474">
    <property type="component" value="Unassembled WGS sequence"/>
</dbReference>
<evidence type="ECO:0000256" key="6">
    <source>
        <dbReference type="ARBA" id="ARBA00022763"/>
    </source>
</evidence>
<dbReference type="EC" id="2.1.1.63" evidence="3"/>
<evidence type="ECO:0000256" key="4">
    <source>
        <dbReference type="ARBA" id="ARBA00022603"/>
    </source>
</evidence>
<proteinExistence type="inferred from homology"/>
<dbReference type="SUPFAM" id="SSF46767">
    <property type="entry name" value="Methylated DNA-protein cysteine methyltransferase, C-terminal domain"/>
    <property type="match status" value="1"/>
</dbReference>
<dbReference type="STRING" id="1210046.B277_04727"/>
<keyword evidence="7" id="KW-0234">DNA repair</keyword>
<keyword evidence="4 10" id="KW-0489">Methyltransferase</keyword>
<dbReference type="PANTHER" id="PTHR10815">
    <property type="entry name" value="METHYLATED-DNA--PROTEIN-CYSTEINE METHYLTRANSFERASE"/>
    <property type="match status" value="1"/>
</dbReference>
<evidence type="ECO:0000256" key="3">
    <source>
        <dbReference type="ARBA" id="ARBA00011918"/>
    </source>
</evidence>
<dbReference type="InterPro" id="IPR001497">
    <property type="entry name" value="MethylDNA_cys_MeTrfase_AS"/>
</dbReference>
<dbReference type="InterPro" id="IPR014048">
    <property type="entry name" value="MethylDNA_cys_MeTrfase_DNA-bd"/>
</dbReference>
<dbReference type="InterPro" id="IPR036631">
    <property type="entry name" value="MGMT_N_sf"/>
</dbReference>
<evidence type="ECO:0000256" key="8">
    <source>
        <dbReference type="ARBA" id="ARBA00049348"/>
    </source>
</evidence>
<accession>K1E035</accession>
<dbReference type="PANTHER" id="PTHR10815:SF13">
    <property type="entry name" value="METHYLATED-DNA--PROTEIN-CYSTEINE METHYLTRANSFERASE"/>
    <property type="match status" value="1"/>
</dbReference>
<dbReference type="GO" id="GO:0032259">
    <property type="term" value="P:methylation"/>
    <property type="evidence" value="ECO:0007669"/>
    <property type="project" value="UniProtKB-KW"/>
</dbReference>
<feature type="domain" description="Methylated-DNA-[protein]-cysteine S-methyltransferase DNA binding" evidence="9">
    <location>
        <begin position="93"/>
        <end position="169"/>
    </location>
</feature>
<reference evidence="10 11" key="1">
    <citation type="journal article" date="2012" name="J. Bacteriol.">
        <title>Genome Sequence of Janibacter hoylei MTCC8307, Isolated from the Stratospheric Air.</title>
        <authorList>
            <person name="Pawar S.P."/>
            <person name="Dhotre D.P."/>
            <person name="Shetty S.A."/>
            <person name="Chowdhury S.P."/>
            <person name="Chaudhari B.L."/>
            <person name="Shouche Y.S."/>
        </authorList>
    </citation>
    <scope>NUCLEOTIDE SEQUENCE [LARGE SCALE GENOMIC DNA]</scope>
    <source>
        <strain evidence="10 11">PVAS-1</strain>
    </source>
</reference>
<dbReference type="GO" id="GO:0003908">
    <property type="term" value="F:methylated-DNA-[protein]-cysteine S-methyltransferase activity"/>
    <property type="evidence" value="ECO:0007669"/>
    <property type="project" value="UniProtKB-EC"/>
</dbReference>
<evidence type="ECO:0000313" key="10">
    <source>
        <dbReference type="EMBL" id="EKA62034.1"/>
    </source>
</evidence>
<dbReference type="eggNOG" id="COG0350">
    <property type="taxonomic scope" value="Bacteria"/>
</dbReference>
<sequence length="179" mass="19144">MIDLMTTRHAVLATQLGELTAVVDRAHATGEGAVVVGLYFPGHWTLPEGADHGPRVDPAAEPVLATLATELEEYLAGSRRDFTTPYELRGGEHHQRVWALLERIPYGQTVTYGDLARETGGAAQAVGRAVGANPISLLVPCHRVVGADGSITGYAGGLDRKRTLLALEEPPARERDALF</sequence>
<dbReference type="GO" id="GO:0006281">
    <property type="term" value="P:DNA repair"/>
    <property type="evidence" value="ECO:0007669"/>
    <property type="project" value="UniProtKB-KW"/>
</dbReference>
<protein>
    <recommendedName>
        <fullName evidence="3">methylated-DNA--[protein]-cysteine S-methyltransferase</fullName>
        <ecNumber evidence="3">2.1.1.63</ecNumber>
    </recommendedName>
</protein>
<dbReference type="PROSITE" id="PS00374">
    <property type="entry name" value="MGMT"/>
    <property type="match status" value="1"/>
</dbReference>
<dbReference type="Gene3D" id="1.10.10.10">
    <property type="entry name" value="Winged helix-like DNA-binding domain superfamily/Winged helix DNA-binding domain"/>
    <property type="match status" value="1"/>
</dbReference>
<dbReference type="CDD" id="cd06445">
    <property type="entry name" value="ATase"/>
    <property type="match status" value="1"/>
</dbReference>
<comment type="catalytic activity">
    <reaction evidence="8">
        <text>a 6-O-methyl-2'-deoxyguanosine in DNA + L-cysteinyl-[protein] = S-methyl-L-cysteinyl-[protein] + a 2'-deoxyguanosine in DNA</text>
        <dbReference type="Rhea" id="RHEA:24000"/>
        <dbReference type="Rhea" id="RHEA-COMP:10131"/>
        <dbReference type="Rhea" id="RHEA-COMP:10132"/>
        <dbReference type="Rhea" id="RHEA-COMP:11367"/>
        <dbReference type="Rhea" id="RHEA-COMP:11368"/>
        <dbReference type="ChEBI" id="CHEBI:29950"/>
        <dbReference type="ChEBI" id="CHEBI:82612"/>
        <dbReference type="ChEBI" id="CHEBI:85445"/>
        <dbReference type="ChEBI" id="CHEBI:85448"/>
        <dbReference type="EC" id="2.1.1.63"/>
    </reaction>
</comment>
<dbReference type="InterPro" id="IPR036217">
    <property type="entry name" value="MethylDNA_cys_MeTrfase_DNAb"/>
</dbReference>
<dbReference type="NCBIfam" id="TIGR00589">
    <property type="entry name" value="ogt"/>
    <property type="match status" value="1"/>
</dbReference>
<organism evidence="10 11">
    <name type="scientific">Janibacter hoylei PVAS-1</name>
    <dbReference type="NCBI Taxonomy" id="1210046"/>
    <lineage>
        <taxon>Bacteria</taxon>
        <taxon>Bacillati</taxon>
        <taxon>Actinomycetota</taxon>
        <taxon>Actinomycetes</taxon>
        <taxon>Micrococcales</taxon>
        <taxon>Intrasporangiaceae</taxon>
        <taxon>Janibacter</taxon>
    </lineage>
</organism>
<evidence type="ECO:0000313" key="11">
    <source>
        <dbReference type="Proteomes" id="UP000004474"/>
    </source>
</evidence>
<comment type="catalytic activity">
    <reaction evidence="1">
        <text>a 4-O-methyl-thymidine in DNA + L-cysteinyl-[protein] = a thymidine in DNA + S-methyl-L-cysteinyl-[protein]</text>
        <dbReference type="Rhea" id="RHEA:53428"/>
        <dbReference type="Rhea" id="RHEA-COMP:10131"/>
        <dbReference type="Rhea" id="RHEA-COMP:10132"/>
        <dbReference type="Rhea" id="RHEA-COMP:13555"/>
        <dbReference type="Rhea" id="RHEA-COMP:13556"/>
        <dbReference type="ChEBI" id="CHEBI:29950"/>
        <dbReference type="ChEBI" id="CHEBI:82612"/>
        <dbReference type="ChEBI" id="CHEBI:137386"/>
        <dbReference type="ChEBI" id="CHEBI:137387"/>
        <dbReference type="EC" id="2.1.1.63"/>
    </reaction>
</comment>
<dbReference type="Pfam" id="PF01035">
    <property type="entry name" value="DNA_binding_1"/>
    <property type="match status" value="1"/>
</dbReference>
<evidence type="ECO:0000256" key="2">
    <source>
        <dbReference type="ARBA" id="ARBA00008711"/>
    </source>
</evidence>
<evidence type="ECO:0000256" key="5">
    <source>
        <dbReference type="ARBA" id="ARBA00022679"/>
    </source>
</evidence>
<comment type="similarity">
    <text evidence="2">Belongs to the MGMT family.</text>
</comment>
<keyword evidence="5 10" id="KW-0808">Transferase</keyword>
<evidence type="ECO:0000256" key="1">
    <source>
        <dbReference type="ARBA" id="ARBA00001286"/>
    </source>
</evidence>
<dbReference type="PATRIC" id="fig|1210046.3.peg.917"/>